<dbReference type="SFLD" id="SFLDS00003">
    <property type="entry name" value="Haloacid_Dehalogenase"/>
    <property type="match status" value="1"/>
</dbReference>
<dbReference type="InterPro" id="IPR036412">
    <property type="entry name" value="HAD-like_sf"/>
</dbReference>
<dbReference type="SFLD" id="SFLDG00002">
    <property type="entry name" value="C1.7:_P-type_atpase_like"/>
    <property type="match status" value="1"/>
</dbReference>
<dbReference type="SUPFAM" id="SSF56784">
    <property type="entry name" value="HAD-like"/>
    <property type="match status" value="1"/>
</dbReference>
<dbReference type="PRINTS" id="PR00120">
    <property type="entry name" value="HATPASE"/>
</dbReference>
<dbReference type="GO" id="GO:0005886">
    <property type="term" value="C:plasma membrane"/>
    <property type="evidence" value="ECO:0007669"/>
    <property type="project" value="UniProtKB-SubCell"/>
</dbReference>
<name>A0A2M7WUV9_9BACT</name>
<evidence type="ECO:0000313" key="15">
    <source>
        <dbReference type="Proteomes" id="UP000231487"/>
    </source>
</evidence>
<dbReference type="InterPro" id="IPR023214">
    <property type="entry name" value="HAD_sf"/>
</dbReference>
<dbReference type="SUPFAM" id="SSF81665">
    <property type="entry name" value="Calcium ATPase, transmembrane domain M"/>
    <property type="match status" value="1"/>
</dbReference>
<dbReference type="InterPro" id="IPR001757">
    <property type="entry name" value="P_typ_ATPase"/>
</dbReference>
<dbReference type="EMBL" id="PFXE01000019">
    <property type="protein sequence ID" value="PJA33805.1"/>
    <property type="molecule type" value="Genomic_DNA"/>
</dbReference>
<dbReference type="SUPFAM" id="SSF81660">
    <property type="entry name" value="Metal cation-transporting ATPase, ATP-binding domain N"/>
    <property type="match status" value="1"/>
</dbReference>
<dbReference type="GO" id="GO:0005391">
    <property type="term" value="F:P-type sodium:potassium-exchanging transporter activity"/>
    <property type="evidence" value="ECO:0007669"/>
    <property type="project" value="TreeGrafter"/>
</dbReference>
<evidence type="ECO:0000256" key="6">
    <source>
        <dbReference type="ARBA" id="ARBA00022741"/>
    </source>
</evidence>
<dbReference type="Gene3D" id="1.20.1110.10">
    <property type="entry name" value="Calcium-transporting ATPase, transmembrane domain"/>
    <property type="match status" value="1"/>
</dbReference>
<evidence type="ECO:0000256" key="4">
    <source>
        <dbReference type="ARBA" id="ARBA00022553"/>
    </source>
</evidence>
<dbReference type="Gene3D" id="2.70.150.10">
    <property type="entry name" value="Calcium-transporting ATPase, cytoplasmic transduction domain A"/>
    <property type="match status" value="1"/>
</dbReference>
<dbReference type="PRINTS" id="PR00119">
    <property type="entry name" value="CATATPASE"/>
</dbReference>
<dbReference type="InterPro" id="IPR018303">
    <property type="entry name" value="ATPase_P-typ_P_site"/>
</dbReference>
<dbReference type="Pfam" id="PF13246">
    <property type="entry name" value="Cation_ATPase"/>
    <property type="match status" value="1"/>
</dbReference>
<feature type="transmembrane region" description="Helical" evidence="12">
    <location>
        <begin position="690"/>
        <end position="711"/>
    </location>
</feature>
<dbReference type="Pfam" id="PF00122">
    <property type="entry name" value="E1-E2_ATPase"/>
    <property type="match status" value="1"/>
</dbReference>
<dbReference type="AlphaFoldDB" id="A0A2M7WUV9"/>
<dbReference type="NCBIfam" id="TIGR01494">
    <property type="entry name" value="ATPase_P-type"/>
    <property type="match status" value="2"/>
</dbReference>
<dbReference type="FunFam" id="2.70.150.10:FF:000160">
    <property type="entry name" value="Sarcoplasmic/endoplasmic reticulum calcium ATPase 1"/>
    <property type="match status" value="1"/>
</dbReference>
<keyword evidence="10 12" id="KW-1133">Transmembrane helix</keyword>
<dbReference type="SUPFAM" id="SSF81653">
    <property type="entry name" value="Calcium ATPase, transduction domain A"/>
    <property type="match status" value="1"/>
</dbReference>
<dbReference type="InterPro" id="IPR004014">
    <property type="entry name" value="ATPase_P-typ_cation-transptr_N"/>
</dbReference>
<feature type="domain" description="Cation-transporting P-type ATPase N-terminal" evidence="13">
    <location>
        <begin position="2"/>
        <end position="75"/>
    </location>
</feature>
<keyword evidence="4" id="KW-0597">Phosphoprotein</keyword>
<dbReference type="GO" id="GO:0016887">
    <property type="term" value="F:ATP hydrolysis activity"/>
    <property type="evidence" value="ECO:0007669"/>
    <property type="project" value="InterPro"/>
</dbReference>
<dbReference type="PANTHER" id="PTHR43294">
    <property type="entry name" value="SODIUM/POTASSIUM-TRANSPORTING ATPASE SUBUNIT ALPHA"/>
    <property type="match status" value="1"/>
</dbReference>
<evidence type="ECO:0000259" key="13">
    <source>
        <dbReference type="SMART" id="SM00831"/>
    </source>
</evidence>
<evidence type="ECO:0000256" key="9">
    <source>
        <dbReference type="ARBA" id="ARBA00022967"/>
    </source>
</evidence>
<evidence type="ECO:0000313" key="14">
    <source>
        <dbReference type="EMBL" id="PJA33805.1"/>
    </source>
</evidence>
<dbReference type="SMART" id="SM00831">
    <property type="entry name" value="Cation_ATPase_N"/>
    <property type="match status" value="1"/>
</dbReference>
<keyword evidence="8" id="KW-0460">Magnesium</keyword>
<dbReference type="InterPro" id="IPR050510">
    <property type="entry name" value="Cation_transp_ATPase_P-type"/>
</dbReference>
<sequence>MIWHTSTIDEVFEELKSSKNGLSTNSARNIFNSHGPNQLPKTRPDSVGLIFLRQFKSPIIYILFISAFIVLAIGEFVDALIIFAVLIINAVIGAFQEGKAQNTMMALQNFVKTEATVARDGKEAVVSDEFVVPGDVLFLKEGDKIAADARIIDTNFFKIDESSLTGESEPVIKTIKPILNSSAQFSEQNNMVFRGTFVVSGSAKAVVVATGTNTEIGKISSKLQDIDNAETPLKANIRELSKVIIISVLSISAIIFILGISRGIAFREMLTTVVAISVSAIPEGLPIVVTLILAAGVYRMGKKNALVRKLQAVEALGQANIIAVDKTGTLTLNQMMVEKIYSAGNLYSVSGEGYSPEGRISVVGNSNEILNPDSVLMAGRISSFTAAAGVAFSEKNKLWQRLFGDPTEAALLVFSQKVGFRRDDLLQESPAVWEAPFDSNTRYHASINLVGDKRFLSVAGAPETVIPICTHIMEPEGVKIFGRKEQDKIQDLVNELSSSGLRVIALAYNSHAPRDIEPESLPNLTFCSLVAMSDSLRLEVPNSVRVAIELGIKVVMITGDHALTAKAIAKKAGIFHDGDETISGVEIDKLSIDELAFRLPAISIFARVSPEHKLKIIEAYKKRKYVIAMTGDGVNDALPLAAADLGVAMGKVGTEVAKEAADIILLDDNFNSIVSAVYEGRNIYATIRKVVLYLFATSLGEILTISVAIFFGLPLPVTASQIIWLNFITDGFLVLALAMEPKESLSTPPISRKHNKILDSSMFTRMFLQAFIMMVGSVILFSIYLPEGYIKASTVALSSLAIFQWFNAWNVRTDRLTFRNKLAENYGLHIATLIVIVLQLAAVYLPALSSVLKTSPLSIFDWLIIIVVSSSIVVVDSVWKILHKATIPKSEKLVS</sequence>
<evidence type="ECO:0000256" key="2">
    <source>
        <dbReference type="ARBA" id="ARBA00005675"/>
    </source>
</evidence>
<protein>
    <submittedName>
        <fullName evidence="14">ATPase</fullName>
    </submittedName>
</protein>
<dbReference type="GO" id="GO:1902600">
    <property type="term" value="P:proton transmembrane transport"/>
    <property type="evidence" value="ECO:0007669"/>
    <property type="project" value="TreeGrafter"/>
</dbReference>
<comment type="similarity">
    <text evidence="2">Belongs to the cation transport ATPase (P-type) (TC 3.A.3) family. Type IIA subfamily.</text>
</comment>
<evidence type="ECO:0000256" key="3">
    <source>
        <dbReference type="ARBA" id="ARBA00022475"/>
    </source>
</evidence>
<keyword evidence="7" id="KW-0067">ATP-binding</keyword>
<keyword evidence="5 12" id="KW-0812">Transmembrane</keyword>
<comment type="subcellular location">
    <subcellularLocation>
        <location evidence="1">Cell membrane</location>
        <topology evidence="1">Multi-pass membrane protein</topology>
    </subcellularLocation>
</comment>
<organism evidence="14 15">
    <name type="scientific">Candidatus Zambryskibacteria bacterium CG_4_9_14_3_um_filter_40_16</name>
    <dbReference type="NCBI Taxonomy" id="1975111"/>
    <lineage>
        <taxon>Bacteria</taxon>
        <taxon>Candidatus Zambryskiibacteriota</taxon>
    </lineage>
</organism>
<dbReference type="SFLD" id="SFLDF00027">
    <property type="entry name" value="p-type_atpase"/>
    <property type="match status" value="1"/>
</dbReference>
<gene>
    <name evidence="14" type="ORF">CO184_01020</name>
</gene>
<dbReference type="Proteomes" id="UP000231487">
    <property type="component" value="Unassembled WGS sequence"/>
</dbReference>
<dbReference type="InterPro" id="IPR044492">
    <property type="entry name" value="P_typ_ATPase_HD_dom"/>
</dbReference>
<feature type="transmembrane region" description="Helical" evidence="12">
    <location>
        <begin position="273"/>
        <end position="298"/>
    </location>
</feature>
<dbReference type="InterPro" id="IPR008250">
    <property type="entry name" value="ATPase_P-typ_transduc_dom_A_sf"/>
</dbReference>
<evidence type="ECO:0000256" key="8">
    <source>
        <dbReference type="ARBA" id="ARBA00022842"/>
    </source>
</evidence>
<feature type="transmembrane region" description="Helical" evidence="12">
    <location>
        <begin position="859"/>
        <end position="882"/>
    </location>
</feature>
<evidence type="ECO:0000256" key="1">
    <source>
        <dbReference type="ARBA" id="ARBA00004651"/>
    </source>
</evidence>
<accession>A0A2M7WUV9</accession>
<proteinExistence type="inferred from homology"/>
<dbReference type="PROSITE" id="PS00154">
    <property type="entry name" value="ATPASE_E1_E2"/>
    <property type="match status" value="1"/>
</dbReference>
<dbReference type="Gene3D" id="3.40.1110.10">
    <property type="entry name" value="Calcium-transporting ATPase, cytoplasmic domain N"/>
    <property type="match status" value="1"/>
</dbReference>
<dbReference type="Gene3D" id="3.40.50.1000">
    <property type="entry name" value="HAD superfamily/HAD-like"/>
    <property type="match status" value="1"/>
</dbReference>
<dbReference type="GO" id="GO:0030007">
    <property type="term" value="P:intracellular potassium ion homeostasis"/>
    <property type="evidence" value="ECO:0007669"/>
    <property type="project" value="TreeGrafter"/>
</dbReference>
<feature type="transmembrane region" description="Helical" evidence="12">
    <location>
        <begin position="762"/>
        <end position="783"/>
    </location>
</feature>
<dbReference type="InterPro" id="IPR059000">
    <property type="entry name" value="ATPase_P-type_domA"/>
</dbReference>
<feature type="transmembrane region" description="Helical" evidence="12">
    <location>
        <begin position="243"/>
        <end position="261"/>
    </location>
</feature>
<evidence type="ECO:0000256" key="12">
    <source>
        <dbReference type="SAM" id="Phobius"/>
    </source>
</evidence>
<dbReference type="Pfam" id="PF00690">
    <property type="entry name" value="Cation_ATPase_N"/>
    <property type="match status" value="1"/>
</dbReference>
<evidence type="ECO:0000256" key="11">
    <source>
        <dbReference type="ARBA" id="ARBA00023136"/>
    </source>
</evidence>
<dbReference type="InterPro" id="IPR023299">
    <property type="entry name" value="ATPase_P-typ_cyto_dom_N"/>
</dbReference>
<dbReference type="InterPro" id="IPR023298">
    <property type="entry name" value="ATPase_P-typ_TM_dom_sf"/>
</dbReference>
<evidence type="ECO:0000256" key="7">
    <source>
        <dbReference type="ARBA" id="ARBA00022840"/>
    </source>
</evidence>
<feature type="transmembrane region" description="Helical" evidence="12">
    <location>
        <begin position="59"/>
        <end position="92"/>
    </location>
</feature>
<comment type="caution">
    <text evidence="14">The sequence shown here is derived from an EMBL/GenBank/DDBJ whole genome shotgun (WGS) entry which is preliminary data.</text>
</comment>
<keyword evidence="11 12" id="KW-0472">Membrane</keyword>
<keyword evidence="6" id="KW-0547">Nucleotide-binding</keyword>
<dbReference type="GO" id="GO:0006883">
    <property type="term" value="P:intracellular sodium ion homeostasis"/>
    <property type="evidence" value="ECO:0007669"/>
    <property type="project" value="TreeGrafter"/>
</dbReference>
<evidence type="ECO:0000256" key="10">
    <source>
        <dbReference type="ARBA" id="ARBA00022989"/>
    </source>
</evidence>
<dbReference type="GO" id="GO:1990573">
    <property type="term" value="P:potassium ion import across plasma membrane"/>
    <property type="evidence" value="ECO:0007669"/>
    <property type="project" value="TreeGrafter"/>
</dbReference>
<dbReference type="GO" id="GO:0005524">
    <property type="term" value="F:ATP binding"/>
    <property type="evidence" value="ECO:0007669"/>
    <property type="project" value="UniProtKB-KW"/>
</dbReference>
<dbReference type="InterPro" id="IPR006068">
    <property type="entry name" value="ATPase_P-typ_cation-transptr_C"/>
</dbReference>
<evidence type="ECO:0000256" key="5">
    <source>
        <dbReference type="ARBA" id="ARBA00022692"/>
    </source>
</evidence>
<dbReference type="Pfam" id="PF00689">
    <property type="entry name" value="Cation_ATPase_C"/>
    <property type="match status" value="1"/>
</dbReference>
<dbReference type="PANTHER" id="PTHR43294:SF21">
    <property type="entry name" value="CATION TRANSPORTING ATPASE"/>
    <property type="match status" value="1"/>
</dbReference>
<reference evidence="15" key="1">
    <citation type="submission" date="2017-09" db="EMBL/GenBank/DDBJ databases">
        <title>Depth-based differentiation of microbial function through sediment-hosted aquifers and enrichment of novel symbionts in the deep terrestrial subsurface.</title>
        <authorList>
            <person name="Probst A.J."/>
            <person name="Ladd B."/>
            <person name="Jarett J.K."/>
            <person name="Geller-Mcgrath D.E."/>
            <person name="Sieber C.M.K."/>
            <person name="Emerson J.B."/>
            <person name="Anantharaman K."/>
            <person name="Thomas B.C."/>
            <person name="Malmstrom R."/>
            <person name="Stieglmeier M."/>
            <person name="Klingl A."/>
            <person name="Woyke T."/>
            <person name="Ryan C.M."/>
            <person name="Banfield J.F."/>
        </authorList>
    </citation>
    <scope>NUCLEOTIDE SEQUENCE [LARGE SCALE GENOMIC DNA]</scope>
</reference>
<keyword evidence="3" id="KW-1003">Cell membrane</keyword>
<keyword evidence="9" id="KW-1278">Translocase</keyword>
<feature type="transmembrane region" description="Helical" evidence="12">
    <location>
        <begin position="826"/>
        <end position="847"/>
    </location>
</feature>
<dbReference type="GO" id="GO:0036376">
    <property type="term" value="P:sodium ion export across plasma membrane"/>
    <property type="evidence" value="ECO:0007669"/>
    <property type="project" value="TreeGrafter"/>
</dbReference>